<keyword evidence="4" id="KW-0067">ATP-binding</keyword>
<keyword evidence="1" id="KW-0808">Transferase</keyword>
<dbReference type="GO" id="GO:0005524">
    <property type="term" value="F:ATP binding"/>
    <property type="evidence" value="ECO:0007669"/>
    <property type="project" value="UniProtKB-KW"/>
</dbReference>
<feature type="domain" description="Ethylene receptor 1-like N-terminal" evidence="6">
    <location>
        <begin position="15"/>
        <end position="110"/>
    </location>
</feature>
<dbReference type="AlphaFoldDB" id="A0A1K2HWZ5"/>
<proteinExistence type="predicted"/>
<feature type="transmembrane region" description="Helical" evidence="5">
    <location>
        <begin position="86"/>
        <end position="107"/>
    </location>
</feature>
<dbReference type="PANTHER" id="PTHR24423">
    <property type="entry name" value="TWO-COMPONENT SENSOR HISTIDINE KINASE"/>
    <property type="match status" value="1"/>
</dbReference>
<keyword evidence="8" id="KW-1185">Reference proteome</keyword>
<protein>
    <recommendedName>
        <fullName evidence="6">Ethylene receptor 1-like N-terminal domain-containing protein</fullName>
    </recommendedName>
</protein>
<accession>A0A1K2HWZ5</accession>
<gene>
    <name evidence="7" type="ORF">SAMN02983003_1575</name>
</gene>
<evidence type="ECO:0000256" key="5">
    <source>
        <dbReference type="SAM" id="Phobius"/>
    </source>
</evidence>
<dbReference type="Proteomes" id="UP000183447">
    <property type="component" value="Unassembled WGS sequence"/>
</dbReference>
<keyword evidence="3" id="KW-0547">Nucleotide-binding</keyword>
<dbReference type="InterPro" id="IPR058544">
    <property type="entry name" value="ETR1_N"/>
</dbReference>
<keyword evidence="2" id="KW-0479">Metal-binding</keyword>
<evidence type="ECO:0000313" key="7">
    <source>
        <dbReference type="EMBL" id="SFZ83313.1"/>
    </source>
</evidence>
<keyword evidence="5" id="KW-1133">Transmembrane helix</keyword>
<dbReference type="STRING" id="665118.SAMN02983003_1575"/>
<keyword evidence="5" id="KW-0472">Membrane</keyword>
<keyword evidence="5" id="KW-0812">Transmembrane</keyword>
<organism evidence="7 8">
    <name type="scientific">Devosia enhydra</name>
    <dbReference type="NCBI Taxonomy" id="665118"/>
    <lineage>
        <taxon>Bacteria</taxon>
        <taxon>Pseudomonadati</taxon>
        <taxon>Pseudomonadota</taxon>
        <taxon>Alphaproteobacteria</taxon>
        <taxon>Hyphomicrobiales</taxon>
        <taxon>Devosiaceae</taxon>
        <taxon>Devosia</taxon>
    </lineage>
</organism>
<evidence type="ECO:0000256" key="2">
    <source>
        <dbReference type="ARBA" id="ARBA00022723"/>
    </source>
</evidence>
<feature type="transmembrane region" description="Helical" evidence="5">
    <location>
        <begin position="20"/>
        <end position="41"/>
    </location>
</feature>
<dbReference type="PANTHER" id="PTHR24423:SF633">
    <property type="entry name" value="ETHYLENE RECEPTOR 2"/>
    <property type="match status" value="1"/>
</dbReference>
<evidence type="ECO:0000313" key="8">
    <source>
        <dbReference type="Proteomes" id="UP000183447"/>
    </source>
</evidence>
<dbReference type="GO" id="GO:0046872">
    <property type="term" value="F:metal ion binding"/>
    <property type="evidence" value="ECO:0007669"/>
    <property type="project" value="UniProtKB-KW"/>
</dbReference>
<dbReference type="RefSeq" id="WP_072340564.1">
    <property type="nucleotide sequence ID" value="NZ_FPKU01000001.1"/>
</dbReference>
<reference evidence="7 8" key="1">
    <citation type="submission" date="2016-11" db="EMBL/GenBank/DDBJ databases">
        <authorList>
            <person name="Jaros S."/>
            <person name="Januszkiewicz K."/>
            <person name="Wedrychowicz H."/>
        </authorList>
    </citation>
    <scope>NUCLEOTIDE SEQUENCE [LARGE SCALE GENOMIC DNA]</scope>
    <source>
        <strain evidence="7 8">ATCC 23634</strain>
    </source>
</reference>
<evidence type="ECO:0000256" key="4">
    <source>
        <dbReference type="ARBA" id="ARBA00022840"/>
    </source>
</evidence>
<dbReference type="GO" id="GO:0038199">
    <property type="term" value="F:ethylene receptor activity"/>
    <property type="evidence" value="ECO:0007669"/>
    <property type="project" value="TreeGrafter"/>
</dbReference>
<dbReference type="OrthoDB" id="9767435at2"/>
<evidence type="ECO:0000256" key="1">
    <source>
        <dbReference type="ARBA" id="ARBA00022679"/>
    </source>
</evidence>
<dbReference type="Pfam" id="PF25487">
    <property type="entry name" value="ETR1_N"/>
    <property type="match status" value="1"/>
</dbReference>
<dbReference type="EMBL" id="FPKU01000001">
    <property type="protein sequence ID" value="SFZ83313.1"/>
    <property type="molecule type" value="Genomic_DNA"/>
</dbReference>
<dbReference type="GO" id="GO:0051740">
    <property type="term" value="F:ethylene binding"/>
    <property type="evidence" value="ECO:0007669"/>
    <property type="project" value="TreeGrafter"/>
</dbReference>
<feature type="transmembrane region" description="Helical" evidence="5">
    <location>
        <begin position="53"/>
        <end position="74"/>
    </location>
</feature>
<evidence type="ECO:0000256" key="3">
    <source>
        <dbReference type="ARBA" id="ARBA00022741"/>
    </source>
</evidence>
<sequence>MLDALIALCTTETGLLTLSLTADILIAVAYFSIPLSMLWVFRNRRYDLPYPMLWIAFVLFIFACGMTHLAHAMTAYTGNPLLEFRAALQLGTALISIITAVALTIVLPQINLLPSPAQQRAELQRAVEEATREKDALLLEINHRVGNQLAKMGAMVRRELRDADAGALPGLLRIQDLLDELGEEHHRLASRDYGSGHPAKRFVIASRGKGALALDASKPADTANSQQS</sequence>
<dbReference type="GO" id="GO:0016740">
    <property type="term" value="F:transferase activity"/>
    <property type="evidence" value="ECO:0007669"/>
    <property type="project" value="UniProtKB-KW"/>
</dbReference>
<evidence type="ECO:0000259" key="6">
    <source>
        <dbReference type="Pfam" id="PF25487"/>
    </source>
</evidence>
<name>A0A1K2HWZ5_9HYPH</name>